<evidence type="ECO:0008006" key="4">
    <source>
        <dbReference type="Google" id="ProtNLM"/>
    </source>
</evidence>
<organism evidence="3">
    <name type="scientific">Sesamum latifolium</name>
    <dbReference type="NCBI Taxonomy" id="2727402"/>
    <lineage>
        <taxon>Eukaryota</taxon>
        <taxon>Viridiplantae</taxon>
        <taxon>Streptophyta</taxon>
        <taxon>Embryophyta</taxon>
        <taxon>Tracheophyta</taxon>
        <taxon>Spermatophyta</taxon>
        <taxon>Magnoliopsida</taxon>
        <taxon>eudicotyledons</taxon>
        <taxon>Gunneridae</taxon>
        <taxon>Pentapetalae</taxon>
        <taxon>asterids</taxon>
        <taxon>lamiids</taxon>
        <taxon>Lamiales</taxon>
        <taxon>Pedaliaceae</taxon>
        <taxon>Sesamum</taxon>
    </lineage>
</organism>
<feature type="region of interest" description="Disordered" evidence="2">
    <location>
        <begin position="1"/>
        <end position="25"/>
    </location>
</feature>
<dbReference type="AlphaFoldDB" id="A0AAW2W9B7"/>
<feature type="region of interest" description="Disordered" evidence="2">
    <location>
        <begin position="67"/>
        <end position="139"/>
    </location>
</feature>
<accession>A0AAW2W9B7</accession>
<sequence length="207" mass="24047">MADEVKNYHHHESKTDEPCEAAAPAAVKTEEYAAVESSDRGLFDFLGKKEEEKKCEEEVIATEFEEKVQVCEEEKKEEEQEKKHEGLLEKLHRSNSSSSSSSDEEEVEEGGEKKKKKKGLKEKIKDKLSGEKKEEEVKYEDTAVPIEKCDDAPTHHEPEEKKFLDKIKEKLPAARRPRKWPLRHTTPPSAPPLRRLRARRRKGFWIR</sequence>
<dbReference type="GO" id="GO:0009414">
    <property type="term" value="P:response to water deprivation"/>
    <property type="evidence" value="ECO:0007669"/>
    <property type="project" value="TreeGrafter"/>
</dbReference>
<dbReference type="PANTHER" id="PTHR33346">
    <property type="entry name" value="DEHYDRIN XERO 2-RELATED"/>
    <property type="match status" value="1"/>
</dbReference>
<dbReference type="InterPro" id="IPR000167">
    <property type="entry name" value="Dehydrin"/>
</dbReference>
<dbReference type="PROSITE" id="PS00315">
    <property type="entry name" value="DEHYDRIN_1"/>
    <property type="match status" value="1"/>
</dbReference>
<comment type="similarity">
    <text evidence="1">Belongs to the plant dehydrin family.</text>
</comment>
<feature type="region of interest" description="Disordered" evidence="2">
    <location>
        <begin position="172"/>
        <end position="207"/>
    </location>
</feature>
<dbReference type="PANTHER" id="PTHR33346:SF53">
    <property type="entry name" value="DEHYDRIN COR47-LIKE"/>
    <property type="match status" value="1"/>
</dbReference>
<dbReference type="GO" id="GO:0016020">
    <property type="term" value="C:membrane"/>
    <property type="evidence" value="ECO:0007669"/>
    <property type="project" value="TreeGrafter"/>
</dbReference>
<feature type="compositionally biased region" description="Basic and acidic residues" evidence="2">
    <location>
        <begin position="121"/>
        <end position="139"/>
    </location>
</feature>
<comment type="caution">
    <text evidence="3">The sequence shown here is derived from an EMBL/GenBank/DDBJ whole genome shotgun (WGS) entry which is preliminary data.</text>
</comment>
<feature type="compositionally biased region" description="Basic residues" evidence="2">
    <location>
        <begin position="194"/>
        <end position="207"/>
    </location>
</feature>
<feature type="compositionally biased region" description="Basic and acidic residues" evidence="2">
    <location>
        <begin position="67"/>
        <end position="92"/>
    </location>
</feature>
<dbReference type="Pfam" id="PF00257">
    <property type="entry name" value="Dehydrin"/>
    <property type="match status" value="1"/>
</dbReference>
<gene>
    <name evidence="3" type="ORF">Slati_2315500</name>
</gene>
<name>A0AAW2W9B7_9LAMI</name>
<evidence type="ECO:0000313" key="3">
    <source>
        <dbReference type="EMBL" id="KAL0438325.1"/>
    </source>
</evidence>
<dbReference type="GO" id="GO:0009631">
    <property type="term" value="P:cold acclimation"/>
    <property type="evidence" value="ECO:0007669"/>
    <property type="project" value="TreeGrafter"/>
</dbReference>
<dbReference type="EMBL" id="JACGWN010000008">
    <property type="protein sequence ID" value="KAL0438325.1"/>
    <property type="molecule type" value="Genomic_DNA"/>
</dbReference>
<dbReference type="InterPro" id="IPR030513">
    <property type="entry name" value="Dehydrin_CS"/>
</dbReference>
<proteinExistence type="inferred from homology"/>
<evidence type="ECO:0000256" key="1">
    <source>
        <dbReference type="ARBA" id="ARBA00008403"/>
    </source>
</evidence>
<dbReference type="GO" id="GO:0009737">
    <property type="term" value="P:response to abscisic acid"/>
    <property type="evidence" value="ECO:0007669"/>
    <property type="project" value="TreeGrafter"/>
</dbReference>
<dbReference type="GO" id="GO:0005829">
    <property type="term" value="C:cytosol"/>
    <property type="evidence" value="ECO:0007669"/>
    <property type="project" value="TreeGrafter"/>
</dbReference>
<reference evidence="3" key="2">
    <citation type="journal article" date="2024" name="Plant">
        <title>Genomic evolution and insights into agronomic trait innovations of Sesamum species.</title>
        <authorList>
            <person name="Miao H."/>
            <person name="Wang L."/>
            <person name="Qu L."/>
            <person name="Liu H."/>
            <person name="Sun Y."/>
            <person name="Le M."/>
            <person name="Wang Q."/>
            <person name="Wei S."/>
            <person name="Zheng Y."/>
            <person name="Lin W."/>
            <person name="Duan Y."/>
            <person name="Cao H."/>
            <person name="Xiong S."/>
            <person name="Wang X."/>
            <person name="Wei L."/>
            <person name="Li C."/>
            <person name="Ma Q."/>
            <person name="Ju M."/>
            <person name="Zhao R."/>
            <person name="Li G."/>
            <person name="Mu C."/>
            <person name="Tian Q."/>
            <person name="Mei H."/>
            <person name="Zhang T."/>
            <person name="Gao T."/>
            <person name="Zhang H."/>
        </authorList>
    </citation>
    <scope>NUCLEOTIDE SEQUENCE</scope>
    <source>
        <strain evidence="3">KEN1</strain>
    </source>
</reference>
<feature type="compositionally biased region" description="Basic residues" evidence="2">
    <location>
        <begin position="173"/>
        <end position="182"/>
    </location>
</feature>
<protein>
    <recommendedName>
        <fullName evidence="4">Dehydrin</fullName>
    </recommendedName>
</protein>
<evidence type="ECO:0000256" key="2">
    <source>
        <dbReference type="SAM" id="MobiDB-lite"/>
    </source>
</evidence>
<reference evidence="3" key="1">
    <citation type="submission" date="2020-06" db="EMBL/GenBank/DDBJ databases">
        <authorList>
            <person name="Li T."/>
            <person name="Hu X."/>
            <person name="Zhang T."/>
            <person name="Song X."/>
            <person name="Zhang H."/>
            <person name="Dai N."/>
            <person name="Sheng W."/>
            <person name="Hou X."/>
            <person name="Wei L."/>
        </authorList>
    </citation>
    <scope>NUCLEOTIDE SEQUENCE</scope>
    <source>
        <strain evidence="3">KEN1</strain>
        <tissue evidence="3">Leaf</tissue>
    </source>
</reference>